<evidence type="ECO:0000313" key="4">
    <source>
        <dbReference type="EMBL" id="MBB2161698.1"/>
    </source>
</evidence>
<evidence type="ECO:0000256" key="3">
    <source>
        <dbReference type="SAM" id="SignalP"/>
    </source>
</evidence>
<accession>A0A7W4NS43</accession>
<protein>
    <submittedName>
        <fullName evidence="4">Gluconolactonase</fullName>
    </submittedName>
</protein>
<feature type="chain" id="PRO_5030835405" evidence="3">
    <location>
        <begin position="27"/>
        <end position="388"/>
    </location>
</feature>
<organism evidence="4 5">
    <name type="scientific">Gluconacetobacter sacchari</name>
    <dbReference type="NCBI Taxonomy" id="92759"/>
    <lineage>
        <taxon>Bacteria</taxon>
        <taxon>Pseudomonadati</taxon>
        <taxon>Pseudomonadota</taxon>
        <taxon>Alphaproteobacteria</taxon>
        <taxon>Acetobacterales</taxon>
        <taxon>Acetobacteraceae</taxon>
        <taxon>Gluconacetobacter</taxon>
    </lineage>
</organism>
<dbReference type="Proteomes" id="UP000589085">
    <property type="component" value="Unassembled WGS sequence"/>
</dbReference>
<dbReference type="PROSITE" id="PS51257">
    <property type="entry name" value="PROKAR_LIPOPROTEIN"/>
    <property type="match status" value="1"/>
</dbReference>
<proteinExistence type="predicted"/>
<feature type="signal peptide" evidence="3">
    <location>
        <begin position="1"/>
        <end position="26"/>
    </location>
</feature>
<dbReference type="InterPro" id="IPR017996">
    <property type="entry name" value="MRJP/yellow-related"/>
</dbReference>
<dbReference type="AlphaFoldDB" id="A0A7W4NS43"/>
<gene>
    <name evidence="4" type="ORF">HLH48_16260</name>
</gene>
<comment type="subcellular location">
    <subcellularLocation>
        <location evidence="1">Secreted</location>
    </subcellularLocation>
</comment>
<dbReference type="PANTHER" id="PTHR10009:SF18">
    <property type="entry name" value="PROTEIN YELLOW-LIKE PROTEIN"/>
    <property type="match status" value="1"/>
</dbReference>
<dbReference type="Gene3D" id="2.120.10.30">
    <property type="entry name" value="TolB, C-terminal domain"/>
    <property type="match status" value="1"/>
</dbReference>
<dbReference type="PANTHER" id="PTHR10009">
    <property type="entry name" value="PROTEIN YELLOW-RELATED"/>
    <property type="match status" value="1"/>
</dbReference>
<dbReference type="GO" id="GO:0005576">
    <property type="term" value="C:extracellular region"/>
    <property type="evidence" value="ECO:0007669"/>
    <property type="project" value="UniProtKB-SubCell"/>
</dbReference>
<sequence>MRSSRARFASCCLVLAAGLVSGVACAAPGVPADSVDHGYAPSPNVTVIGRFRDAEPSGIVVLPDGRLLLSFPASAQAHSGPVLAVWRDGVLTPFPDAATQRALRSPLGVTLDGRGRVWVVDEGWVAGSDAPHAPMLVGISPGMGKEGEGRVFARFALTAPVTRPDSHVNDVRVDLTHGSAGTAFLSDTSLAGHPALIAVDLASGRARRLLADHPSVSPDKGFAIELDGQMAQYSATRPVMGQGGVNGIALSADSSRLYWSPQSSRRLYSAPTAVLADPAATAQAVRAAVRDEGETASSDGLLAAPDGGLYITDEERHGILYRDSQGRLQMIAHDPRMIAPDSMALDGNSLLATIGQWPRLPVFHDGRDLQERPYLLIRIALPAGLRHS</sequence>
<evidence type="ECO:0000313" key="5">
    <source>
        <dbReference type="Proteomes" id="UP000589085"/>
    </source>
</evidence>
<dbReference type="SUPFAM" id="SSF63829">
    <property type="entry name" value="Calcium-dependent phosphotriesterase"/>
    <property type="match status" value="1"/>
</dbReference>
<comment type="caution">
    <text evidence="4">The sequence shown here is derived from an EMBL/GenBank/DDBJ whole genome shotgun (WGS) entry which is preliminary data.</text>
</comment>
<dbReference type="RefSeq" id="WP_182998528.1">
    <property type="nucleotide sequence ID" value="NZ_JABEQJ010000024.1"/>
</dbReference>
<keyword evidence="2" id="KW-0964">Secreted</keyword>
<evidence type="ECO:0000256" key="2">
    <source>
        <dbReference type="ARBA" id="ARBA00022525"/>
    </source>
</evidence>
<keyword evidence="3" id="KW-0732">Signal</keyword>
<evidence type="ECO:0000256" key="1">
    <source>
        <dbReference type="ARBA" id="ARBA00004613"/>
    </source>
</evidence>
<dbReference type="InterPro" id="IPR011042">
    <property type="entry name" value="6-blade_b-propeller_TolB-like"/>
</dbReference>
<dbReference type="Pfam" id="PF03022">
    <property type="entry name" value="MRJP"/>
    <property type="match status" value="1"/>
</dbReference>
<reference evidence="4 5" key="1">
    <citation type="submission" date="2020-04" db="EMBL/GenBank/DDBJ databases">
        <title>Description of novel Gluconacetobacter.</title>
        <authorList>
            <person name="Sombolestani A."/>
        </authorList>
    </citation>
    <scope>NUCLEOTIDE SEQUENCE [LARGE SCALE GENOMIC DNA]</scope>
    <source>
        <strain evidence="4 5">LMG 19747</strain>
    </source>
</reference>
<name>A0A7W4NS43_9PROT</name>
<dbReference type="EMBL" id="JABEQJ010000024">
    <property type="protein sequence ID" value="MBB2161698.1"/>
    <property type="molecule type" value="Genomic_DNA"/>
</dbReference>